<dbReference type="EMBL" id="UOGL01000013">
    <property type="protein sequence ID" value="VAX35839.1"/>
    <property type="molecule type" value="Genomic_DNA"/>
</dbReference>
<name>A0A3B1D137_9ZZZZ</name>
<accession>A0A3B1D137</accession>
<evidence type="ECO:0000313" key="1">
    <source>
        <dbReference type="EMBL" id="VAX35839.1"/>
    </source>
</evidence>
<feature type="non-terminal residue" evidence="1">
    <location>
        <position position="179"/>
    </location>
</feature>
<reference evidence="1" key="1">
    <citation type="submission" date="2018-06" db="EMBL/GenBank/DDBJ databases">
        <authorList>
            <person name="Zhirakovskaya E."/>
        </authorList>
    </citation>
    <scope>NUCLEOTIDE SEQUENCE</scope>
</reference>
<protein>
    <submittedName>
        <fullName evidence="1">Uncharacterized protein</fullName>
    </submittedName>
</protein>
<gene>
    <name evidence="1" type="ORF">MNBD_PLANCTO02-3195</name>
</gene>
<sequence>MICNIKRTLLLSHIFIIGIFSFQTTSDAKENSQNLKDIQTLEQTLFESDISVQQINQLLEELKDSKHRATAKAKLSQNCHQHIQRMIDFALVCDNLEARQACADIIEALDASYQTTANGKALQKLYQNQAAQLLPEYWKRFQKNSNDHRAVAFLMAVDAKKTYAWLKTYKGHDRHDQIR</sequence>
<dbReference type="AlphaFoldDB" id="A0A3B1D137"/>
<organism evidence="1">
    <name type="scientific">hydrothermal vent metagenome</name>
    <dbReference type="NCBI Taxonomy" id="652676"/>
    <lineage>
        <taxon>unclassified sequences</taxon>
        <taxon>metagenomes</taxon>
        <taxon>ecological metagenomes</taxon>
    </lineage>
</organism>
<proteinExistence type="predicted"/>